<dbReference type="VEuPathDB" id="FungiDB:BD410DRAFT_706953"/>
<dbReference type="AlphaFoldDB" id="A0A4Y7PPC0"/>
<organism evidence="2 3">
    <name type="scientific">Rickenella mellea</name>
    <dbReference type="NCBI Taxonomy" id="50990"/>
    <lineage>
        <taxon>Eukaryota</taxon>
        <taxon>Fungi</taxon>
        <taxon>Dikarya</taxon>
        <taxon>Basidiomycota</taxon>
        <taxon>Agaricomycotina</taxon>
        <taxon>Agaricomycetes</taxon>
        <taxon>Hymenochaetales</taxon>
        <taxon>Rickenellaceae</taxon>
        <taxon>Rickenella</taxon>
    </lineage>
</organism>
<proteinExistence type="predicted"/>
<dbReference type="Proteomes" id="UP000294933">
    <property type="component" value="Unassembled WGS sequence"/>
</dbReference>
<dbReference type="STRING" id="50990.A0A4Y7PPC0"/>
<feature type="non-terminal residue" evidence="2">
    <location>
        <position position="203"/>
    </location>
</feature>
<protein>
    <submittedName>
        <fullName evidence="2">Kinase-like protein</fullName>
    </submittedName>
</protein>
<name>A0A4Y7PPC0_9AGAM</name>
<dbReference type="Gene3D" id="1.10.510.10">
    <property type="entry name" value="Transferase(Phosphotransferase) domain 1"/>
    <property type="match status" value="1"/>
</dbReference>
<dbReference type="GO" id="GO:0005737">
    <property type="term" value="C:cytoplasm"/>
    <property type="evidence" value="ECO:0007669"/>
    <property type="project" value="TreeGrafter"/>
</dbReference>
<evidence type="ECO:0000313" key="3">
    <source>
        <dbReference type="Proteomes" id="UP000294933"/>
    </source>
</evidence>
<dbReference type="PROSITE" id="PS50011">
    <property type="entry name" value="PROTEIN_KINASE_DOM"/>
    <property type="match status" value="1"/>
</dbReference>
<keyword evidence="3" id="KW-1185">Reference proteome</keyword>
<dbReference type="InterPro" id="IPR000719">
    <property type="entry name" value="Prot_kinase_dom"/>
</dbReference>
<dbReference type="InterPro" id="IPR050167">
    <property type="entry name" value="Ser_Thr_protein_kinase"/>
</dbReference>
<gene>
    <name evidence="2" type="ORF">BD410DRAFT_706953</name>
</gene>
<keyword evidence="2" id="KW-0418">Kinase</keyword>
<dbReference type="PROSITE" id="PS00109">
    <property type="entry name" value="PROTEIN_KINASE_TYR"/>
    <property type="match status" value="1"/>
</dbReference>
<dbReference type="InterPro" id="IPR001245">
    <property type="entry name" value="Ser-Thr/Tyr_kinase_cat_dom"/>
</dbReference>
<feature type="non-terminal residue" evidence="2">
    <location>
        <position position="1"/>
    </location>
</feature>
<dbReference type="Pfam" id="PF07714">
    <property type="entry name" value="PK_Tyr_Ser-Thr"/>
    <property type="match status" value="1"/>
</dbReference>
<dbReference type="EMBL" id="ML170224">
    <property type="protein sequence ID" value="TDL17293.1"/>
    <property type="molecule type" value="Genomic_DNA"/>
</dbReference>
<dbReference type="SUPFAM" id="SSF56112">
    <property type="entry name" value="Protein kinase-like (PK-like)"/>
    <property type="match status" value="1"/>
</dbReference>
<keyword evidence="2" id="KW-0808">Transferase</keyword>
<dbReference type="InterPro" id="IPR011009">
    <property type="entry name" value="Kinase-like_dom_sf"/>
</dbReference>
<dbReference type="GO" id="GO:0005524">
    <property type="term" value="F:ATP binding"/>
    <property type="evidence" value="ECO:0007669"/>
    <property type="project" value="InterPro"/>
</dbReference>
<accession>A0A4Y7PPC0</accession>
<evidence type="ECO:0000313" key="2">
    <source>
        <dbReference type="EMBL" id="TDL17293.1"/>
    </source>
</evidence>
<reference evidence="2 3" key="1">
    <citation type="submission" date="2018-06" db="EMBL/GenBank/DDBJ databases">
        <title>A transcriptomic atlas of mushroom development highlights an independent origin of complex multicellularity.</title>
        <authorList>
            <consortium name="DOE Joint Genome Institute"/>
            <person name="Krizsan K."/>
            <person name="Almasi E."/>
            <person name="Merenyi Z."/>
            <person name="Sahu N."/>
            <person name="Viragh M."/>
            <person name="Koszo T."/>
            <person name="Mondo S."/>
            <person name="Kiss B."/>
            <person name="Balint B."/>
            <person name="Kues U."/>
            <person name="Barry K."/>
            <person name="Hegedus J.C."/>
            <person name="Henrissat B."/>
            <person name="Johnson J."/>
            <person name="Lipzen A."/>
            <person name="Ohm R."/>
            <person name="Nagy I."/>
            <person name="Pangilinan J."/>
            <person name="Yan J."/>
            <person name="Xiong Y."/>
            <person name="Grigoriev I.V."/>
            <person name="Hibbett D.S."/>
            <person name="Nagy L.G."/>
        </authorList>
    </citation>
    <scope>NUCLEOTIDE SEQUENCE [LARGE SCALE GENOMIC DNA]</scope>
    <source>
        <strain evidence="2 3">SZMC22713</strain>
    </source>
</reference>
<evidence type="ECO:0000259" key="1">
    <source>
        <dbReference type="PROSITE" id="PS50011"/>
    </source>
</evidence>
<sequence>HKNVLPLLGYCTDLSPALCMISPWMSNGTVDEYVKTHGDADTVKLIEGMARGLDYLHGQNIVHGDLRCSNILVSDEKEAVISGIGMARLTLHMTTLPTIHESHRWRAPEVHLPPKFGLTIEDALALPADVWAFGMTILELLTGEAPYDELKSDDDVSITIISGLIPREPTPPAPSDTAKLKLIDTLWPFCLQCWAHYPASRPT</sequence>
<dbReference type="GO" id="GO:0007165">
    <property type="term" value="P:signal transduction"/>
    <property type="evidence" value="ECO:0007669"/>
    <property type="project" value="TreeGrafter"/>
</dbReference>
<dbReference type="InterPro" id="IPR008266">
    <property type="entry name" value="Tyr_kinase_AS"/>
</dbReference>
<dbReference type="GO" id="GO:0004672">
    <property type="term" value="F:protein kinase activity"/>
    <property type="evidence" value="ECO:0007669"/>
    <property type="project" value="InterPro"/>
</dbReference>
<dbReference type="OrthoDB" id="122279at2759"/>
<dbReference type="PANTHER" id="PTHR23257">
    <property type="entry name" value="SERINE-THREONINE PROTEIN KINASE"/>
    <property type="match status" value="1"/>
</dbReference>
<feature type="domain" description="Protein kinase" evidence="1">
    <location>
        <begin position="1"/>
        <end position="203"/>
    </location>
</feature>